<comment type="similarity">
    <text evidence="1">Belongs to the leucine-binding protein family.</text>
</comment>
<dbReference type="AlphaFoldDB" id="A0A9X8D8R0"/>
<keyword evidence="2" id="KW-0732">Signal</keyword>
<dbReference type="SUPFAM" id="SSF53822">
    <property type="entry name" value="Periplasmic binding protein-like I"/>
    <property type="match status" value="1"/>
</dbReference>
<feature type="domain" description="Leucine-binding protein" evidence="4">
    <location>
        <begin position="26"/>
        <end position="158"/>
    </location>
</feature>
<comment type="caution">
    <text evidence="5">The sequence shown here is derived from an EMBL/GenBank/DDBJ whole genome shotgun (WGS) entry which is preliminary data.</text>
</comment>
<evidence type="ECO:0000259" key="4">
    <source>
        <dbReference type="Pfam" id="PF13458"/>
    </source>
</evidence>
<evidence type="ECO:0000256" key="2">
    <source>
        <dbReference type="ARBA" id="ARBA00022729"/>
    </source>
</evidence>
<feature type="compositionally biased region" description="Polar residues" evidence="3">
    <location>
        <begin position="1"/>
        <end position="15"/>
    </location>
</feature>
<dbReference type="Gene3D" id="3.40.50.2300">
    <property type="match status" value="2"/>
</dbReference>
<dbReference type="Pfam" id="PF13458">
    <property type="entry name" value="Peripla_BP_6"/>
    <property type="match status" value="1"/>
</dbReference>
<organism evidence="5 6">
    <name type="scientific">Acidovorax cavernicola</name>
    <dbReference type="NCBI Taxonomy" id="1675792"/>
    <lineage>
        <taxon>Bacteria</taxon>
        <taxon>Pseudomonadati</taxon>
        <taxon>Pseudomonadota</taxon>
        <taxon>Betaproteobacteria</taxon>
        <taxon>Burkholderiales</taxon>
        <taxon>Comamonadaceae</taxon>
        <taxon>Acidovorax</taxon>
    </lineage>
</organism>
<evidence type="ECO:0000256" key="3">
    <source>
        <dbReference type="SAM" id="MobiDB-lite"/>
    </source>
</evidence>
<sequence length="173" mass="18566">MVSTPAHRQQTQGQAGSLPPLVSNSSTTSAFVERYRSEGGKAHLFTPSSADVEQLSQRLGEEQMRGIVIAQVTPSPYKVTTALSKDFNDAFAKSKIELERSFTMIEGFIAGRVIVEAAQRIGRTPTREGMVAALNTFGPVDIGSYSTGFSPTSHVGSNYVELSIVNALGKVKQ</sequence>
<dbReference type="PANTHER" id="PTHR47235:SF1">
    <property type="entry name" value="BLR6548 PROTEIN"/>
    <property type="match status" value="1"/>
</dbReference>
<dbReference type="OrthoDB" id="9777352at2"/>
<gene>
    <name evidence="5" type="ORF">D3H34_03550</name>
</gene>
<dbReference type="PANTHER" id="PTHR47235">
    <property type="entry name" value="BLR6548 PROTEIN"/>
    <property type="match status" value="1"/>
</dbReference>
<accession>A0A9X8D8R0</accession>
<proteinExistence type="inferred from homology"/>
<feature type="region of interest" description="Disordered" evidence="3">
    <location>
        <begin position="1"/>
        <end position="25"/>
    </location>
</feature>
<dbReference type="InterPro" id="IPR028081">
    <property type="entry name" value="Leu-bd"/>
</dbReference>
<dbReference type="Proteomes" id="UP000265619">
    <property type="component" value="Unassembled WGS sequence"/>
</dbReference>
<dbReference type="InterPro" id="IPR028082">
    <property type="entry name" value="Peripla_BP_I"/>
</dbReference>
<evidence type="ECO:0000256" key="1">
    <source>
        <dbReference type="ARBA" id="ARBA00010062"/>
    </source>
</evidence>
<protein>
    <recommendedName>
        <fullName evidence="4">Leucine-binding protein domain-containing protein</fullName>
    </recommendedName>
</protein>
<evidence type="ECO:0000313" key="5">
    <source>
        <dbReference type="EMBL" id="RIX84705.1"/>
    </source>
</evidence>
<evidence type="ECO:0000313" key="6">
    <source>
        <dbReference type="Proteomes" id="UP000265619"/>
    </source>
</evidence>
<keyword evidence="6" id="KW-1185">Reference proteome</keyword>
<name>A0A9X8D8R0_9BURK</name>
<reference evidence="5 6" key="1">
    <citation type="submission" date="2018-09" db="EMBL/GenBank/DDBJ databases">
        <title>Acidovorax cavernicola nov. sp. isolated from Gruta de las Maravillas (Aracena, Spain).</title>
        <authorList>
            <person name="Jurado V."/>
            <person name="Gutierrez-Patricio S."/>
            <person name="Gonzalez-Pimentel J.L."/>
            <person name="Miller A.Z."/>
            <person name="Laiz L."/>
            <person name="Saiz-Jimenez C."/>
        </authorList>
    </citation>
    <scope>NUCLEOTIDE SEQUENCE [LARGE SCALE GENOMIC DNA]</scope>
    <source>
        <strain evidence="5 6">1011MAR4D40.2</strain>
    </source>
</reference>
<dbReference type="EMBL" id="QXMN01000002">
    <property type="protein sequence ID" value="RIX84705.1"/>
    <property type="molecule type" value="Genomic_DNA"/>
</dbReference>